<dbReference type="PROSITE" id="PS50011">
    <property type="entry name" value="PROTEIN_KINASE_DOM"/>
    <property type="match status" value="1"/>
</dbReference>
<dbReference type="EMBL" id="ML977153">
    <property type="protein sequence ID" value="KAF1987229.1"/>
    <property type="molecule type" value="Genomic_DNA"/>
</dbReference>
<dbReference type="PANTHER" id="PTHR24058:SF103">
    <property type="entry name" value="SERINE_THREONINE-PROTEIN KINASE PRP4 HOMOLOG"/>
    <property type="match status" value="1"/>
</dbReference>
<feature type="domain" description="Protein kinase" evidence="7">
    <location>
        <begin position="74"/>
        <end position="402"/>
    </location>
</feature>
<dbReference type="GO" id="GO:0004674">
    <property type="term" value="F:protein serine/threonine kinase activity"/>
    <property type="evidence" value="ECO:0007669"/>
    <property type="project" value="UniProtKB-KW"/>
</dbReference>
<dbReference type="Gene3D" id="3.30.200.20">
    <property type="entry name" value="Phosphorylase Kinase, domain 1"/>
    <property type="match status" value="1"/>
</dbReference>
<dbReference type="PROSITE" id="PS00108">
    <property type="entry name" value="PROTEIN_KINASE_ST"/>
    <property type="match status" value="1"/>
</dbReference>
<evidence type="ECO:0000256" key="6">
    <source>
        <dbReference type="SAM" id="MobiDB-lite"/>
    </source>
</evidence>
<organism evidence="8 9">
    <name type="scientific">Aulographum hederae CBS 113979</name>
    <dbReference type="NCBI Taxonomy" id="1176131"/>
    <lineage>
        <taxon>Eukaryota</taxon>
        <taxon>Fungi</taxon>
        <taxon>Dikarya</taxon>
        <taxon>Ascomycota</taxon>
        <taxon>Pezizomycotina</taxon>
        <taxon>Dothideomycetes</taxon>
        <taxon>Pleosporomycetidae</taxon>
        <taxon>Aulographales</taxon>
        <taxon>Aulographaceae</taxon>
    </lineage>
</organism>
<gene>
    <name evidence="8" type="ORF">K402DRAFT_330926</name>
</gene>
<keyword evidence="4 8" id="KW-0418">Kinase</keyword>
<dbReference type="GO" id="GO:0005524">
    <property type="term" value="F:ATP binding"/>
    <property type="evidence" value="ECO:0007669"/>
    <property type="project" value="UniProtKB-KW"/>
</dbReference>
<dbReference type="SUPFAM" id="SSF56112">
    <property type="entry name" value="Protein kinase-like (PK-like)"/>
    <property type="match status" value="1"/>
</dbReference>
<dbReference type="InterPro" id="IPR000719">
    <property type="entry name" value="Prot_kinase_dom"/>
</dbReference>
<keyword evidence="9" id="KW-1185">Reference proteome</keyword>
<keyword evidence="1" id="KW-0723">Serine/threonine-protein kinase</keyword>
<evidence type="ECO:0000256" key="4">
    <source>
        <dbReference type="ARBA" id="ARBA00022777"/>
    </source>
</evidence>
<feature type="region of interest" description="Disordered" evidence="6">
    <location>
        <begin position="1"/>
        <end position="20"/>
    </location>
</feature>
<sequence>MFALSSPESQELVKPPPKKEVEEPHIIDIFAENVEQAPETDSRAVVLDRAHQDDLRDVEGFYRYTPKELIQKTYQVTGLCGQGAYARVLAAERVKDHKLVAIKMIRRNDFQEQCAKEEVRLLEYVYEKDEKKQFPIIQLLGQFKHFGHKCLVFPLMEETLRDVITRTKYSGIKISLIRTYVGQIIKGLYFLQMCGLLHTDIKPENILVAGRTLKIGDLGSARHANHIERGVRLQSPYYRAPEITLGAEYSYPMDVWSAGCVFFELATSRVLIANFEPDNAALLDMMKIRGNFPKTFIKKADPQIRDYHFDHDLLQFQHRVFDRSTNSISTTVSYQQNKSPRNLRMEVTAGCYRPFKQNNGEDPNNAQKLLIEQFGDFLDKVLQLNPSKRIQPATALKEDKFLLNPNIGATVENKKRKKFP</sequence>
<dbReference type="InterPro" id="IPR008271">
    <property type="entry name" value="Ser/Thr_kinase_AS"/>
</dbReference>
<dbReference type="OrthoDB" id="9332038at2759"/>
<reference evidence="8" key="1">
    <citation type="journal article" date="2020" name="Stud. Mycol.">
        <title>101 Dothideomycetes genomes: a test case for predicting lifestyles and emergence of pathogens.</title>
        <authorList>
            <person name="Haridas S."/>
            <person name="Albert R."/>
            <person name="Binder M."/>
            <person name="Bloem J."/>
            <person name="Labutti K."/>
            <person name="Salamov A."/>
            <person name="Andreopoulos B."/>
            <person name="Baker S."/>
            <person name="Barry K."/>
            <person name="Bills G."/>
            <person name="Bluhm B."/>
            <person name="Cannon C."/>
            <person name="Castanera R."/>
            <person name="Culley D."/>
            <person name="Daum C."/>
            <person name="Ezra D."/>
            <person name="Gonzalez J."/>
            <person name="Henrissat B."/>
            <person name="Kuo A."/>
            <person name="Liang C."/>
            <person name="Lipzen A."/>
            <person name="Lutzoni F."/>
            <person name="Magnuson J."/>
            <person name="Mondo S."/>
            <person name="Nolan M."/>
            <person name="Ohm R."/>
            <person name="Pangilinan J."/>
            <person name="Park H.-J."/>
            <person name="Ramirez L."/>
            <person name="Alfaro M."/>
            <person name="Sun H."/>
            <person name="Tritt A."/>
            <person name="Yoshinaga Y."/>
            <person name="Zwiers L.-H."/>
            <person name="Turgeon B."/>
            <person name="Goodwin S."/>
            <person name="Spatafora J."/>
            <person name="Crous P."/>
            <person name="Grigoriev I."/>
        </authorList>
    </citation>
    <scope>NUCLEOTIDE SEQUENCE</scope>
    <source>
        <strain evidence="8">CBS 113979</strain>
    </source>
</reference>
<keyword evidence="2" id="KW-0808">Transferase</keyword>
<dbReference type="Proteomes" id="UP000800041">
    <property type="component" value="Unassembled WGS sequence"/>
</dbReference>
<dbReference type="PANTHER" id="PTHR24058">
    <property type="entry name" value="DUAL SPECIFICITY PROTEIN KINASE"/>
    <property type="match status" value="1"/>
</dbReference>
<dbReference type="InterPro" id="IPR050494">
    <property type="entry name" value="Ser_Thr_dual-spec_kinase"/>
</dbReference>
<dbReference type="InterPro" id="IPR011009">
    <property type="entry name" value="Kinase-like_dom_sf"/>
</dbReference>
<evidence type="ECO:0000256" key="3">
    <source>
        <dbReference type="ARBA" id="ARBA00022741"/>
    </source>
</evidence>
<evidence type="ECO:0000259" key="7">
    <source>
        <dbReference type="PROSITE" id="PS50011"/>
    </source>
</evidence>
<proteinExistence type="predicted"/>
<dbReference type="SMART" id="SM00220">
    <property type="entry name" value="S_TKc"/>
    <property type="match status" value="1"/>
</dbReference>
<accession>A0A6G1H2J8</accession>
<dbReference type="Pfam" id="PF00069">
    <property type="entry name" value="Pkinase"/>
    <property type="match status" value="1"/>
</dbReference>
<keyword evidence="5" id="KW-0067">ATP-binding</keyword>
<evidence type="ECO:0000313" key="9">
    <source>
        <dbReference type="Proteomes" id="UP000800041"/>
    </source>
</evidence>
<evidence type="ECO:0000256" key="1">
    <source>
        <dbReference type="ARBA" id="ARBA00022527"/>
    </source>
</evidence>
<dbReference type="Gene3D" id="1.10.510.10">
    <property type="entry name" value="Transferase(Phosphotransferase) domain 1"/>
    <property type="match status" value="1"/>
</dbReference>
<protein>
    <submittedName>
        <fullName evidence="8">Kinase-like protein</fullName>
    </submittedName>
</protein>
<name>A0A6G1H2J8_9PEZI</name>
<evidence type="ECO:0000313" key="8">
    <source>
        <dbReference type="EMBL" id="KAF1987229.1"/>
    </source>
</evidence>
<evidence type="ECO:0000256" key="5">
    <source>
        <dbReference type="ARBA" id="ARBA00022840"/>
    </source>
</evidence>
<evidence type="ECO:0000256" key="2">
    <source>
        <dbReference type="ARBA" id="ARBA00022679"/>
    </source>
</evidence>
<keyword evidence="3" id="KW-0547">Nucleotide-binding</keyword>
<dbReference type="AlphaFoldDB" id="A0A6G1H2J8"/>